<dbReference type="SUPFAM" id="SSF55154">
    <property type="entry name" value="CYTH-like phosphatases"/>
    <property type="match status" value="1"/>
</dbReference>
<proteinExistence type="predicted"/>
<evidence type="ECO:0000313" key="4">
    <source>
        <dbReference type="Proteomes" id="UP000664122"/>
    </source>
</evidence>
<keyword evidence="4" id="KW-1185">Reference proteome</keyword>
<dbReference type="PIRSF" id="PIRSF016487">
    <property type="entry name" value="CYTH_UCP016487"/>
    <property type="match status" value="1"/>
</dbReference>
<dbReference type="RefSeq" id="WP_207256768.1">
    <property type="nucleotide sequence ID" value="NZ_JAFMPP010000003.1"/>
</dbReference>
<sequence>MGREIERKFLVTDESWLPLATRSNAFSQFYLFAEADRSCRVRIVDRQFARLTLKTGDGIDRGEFEYDIPLDDAKALRASAVGRLIEKTRHFVPNGPHTIEVDVFHGGLTGLIVAEIELSDEAEAFTRPRFLGKEVSGDPRYLNRSLSLHGLPSG</sequence>
<dbReference type="CDD" id="cd07891">
    <property type="entry name" value="CYTH-like_CthTTM-like_1"/>
    <property type="match status" value="1"/>
</dbReference>
<reference evidence="3" key="1">
    <citation type="submission" date="2021-03" db="EMBL/GenBank/DDBJ databases">
        <title>Whole genome sequence of Jiella sp. CQZ9-1.</title>
        <authorList>
            <person name="Tuo L."/>
        </authorList>
    </citation>
    <scope>NUCLEOTIDE SEQUENCE</scope>
    <source>
        <strain evidence="3">CQZ9-1</strain>
    </source>
</reference>
<dbReference type="PANTHER" id="PTHR40114">
    <property type="entry name" value="SLR0698 PROTEIN"/>
    <property type="match status" value="1"/>
</dbReference>
<dbReference type="AlphaFoldDB" id="A0A939FXG9"/>
<dbReference type="EMBL" id="JAFMPP010000003">
    <property type="protein sequence ID" value="MBO0662006.1"/>
    <property type="molecule type" value="Genomic_DNA"/>
</dbReference>
<evidence type="ECO:0000259" key="2">
    <source>
        <dbReference type="PROSITE" id="PS51707"/>
    </source>
</evidence>
<dbReference type="Gene3D" id="2.40.320.10">
    <property type="entry name" value="Hypothetical Protein Pfu-838710-001"/>
    <property type="match status" value="1"/>
</dbReference>
<gene>
    <name evidence="3" type="ORF">J1C48_05415</name>
</gene>
<dbReference type="InterPro" id="IPR023577">
    <property type="entry name" value="CYTH_domain"/>
</dbReference>
<dbReference type="Proteomes" id="UP000664122">
    <property type="component" value="Unassembled WGS sequence"/>
</dbReference>
<feature type="active site" description="Proton acceptor" evidence="1">
    <location>
        <position position="30"/>
    </location>
</feature>
<dbReference type="PANTHER" id="PTHR40114:SF1">
    <property type="entry name" value="SLR0698 PROTEIN"/>
    <property type="match status" value="1"/>
</dbReference>
<dbReference type="Pfam" id="PF01928">
    <property type="entry name" value="CYTH"/>
    <property type="match status" value="1"/>
</dbReference>
<dbReference type="SMART" id="SM01118">
    <property type="entry name" value="CYTH"/>
    <property type="match status" value="1"/>
</dbReference>
<protein>
    <submittedName>
        <fullName evidence="3">CYTH domain-containing protein</fullName>
    </submittedName>
</protein>
<comment type="caution">
    <text evidence="3">The sequence shown here is derived from an EMBL/GenBank/DDBJ whole genome shotgun (WGS) entry which is preliminary data.</text>
</comment>
<feature type="domain" description="CYTH" evidence="2">
    <location>
        <begin position="2"/>
        <end position="148"/>
    </location>
</feature>
<organism evidence="3 4">
    <name type="scientific">Jiella flava</name>
    <dbReference type="NCBI Taxonomy" id="2816857"/>
    <lineage>
        <taxon>Bacteria</taxon>
        <taxon>Pseudomonadati</taxon>
        <taxon>Pseudomonadota</taxon>
        <taxon>Alphaproteobacteria</taxon>
        <taxon>Hyphomicrobiales</taxon>
        <taxon>Aurantimonadaceae</taxon>
        <taxon>Jiella</taxon>
    </lineage>
</organism>
<accession>A0A939FXG9</accession>
<dbReference type="InterPro" id="IPR033469">
    <property type="entry name" value="CYTH-like_dom_sf"/>
</dbReference>
<dbReference type="PROSITE" id="PS51707">
    <property type="entry name" value="CYTH"/>
    <property type="match status" value="1"/>
</dbReference>
<evidence type="ECO:0000313" key="3">
    <source>
        <dbReference type="EMBL" id="MBO0662006.1"/>
    </source>
</evidence>
<evidence type="ECO:0000256" key="1">
    <source>
        <dbReference type="PIRSR" id="PIRSR016487-1"/>
    </source>
</evidence>
<name>A0A939FXG9_9HYPH</name>
<dbReference type="InterPro" id="IPR012042">
    <property type="entry name" value="NeuTTM/CthTTM-like"/>
</dbReference>